<evidence type="ECO:0000313" key="4">
    <source>
        <dbReference type="EMBL" id="GAP14572.1"/>
    </source>
</evidence>
<dbReference type="PANTHER" id="PTHR30535:SF35">
    <property type="entry name" value="PERIPLASMIC BINDING PROTEIN"/>
    <property type="match status" value="1"/>
</dbReference>
<evidence type="ECO:0000259" key="3">
    <source>
        <dbReference type="PROSITE" id="PS50983"/>
    </source>
</evidence>
<dbReference type="EMBL" id="DF967972">
    <property type="protein sequence ID" value="GAP14572.1"/>
    <property type="molecule type" value="Genomic_DNA"/>
</dbReference>
<proteinExistence type="inferred from homology"/>
<gene>
    <name evidence="4" type="ORF">LARV_02345</name>
</gene>
<dbReference type="Gene3D" id="3.40.50.1980">
    <property type="entry name" value="Nitrogenase molybdenum iron protein domain"/>
    <property type="match status" value="2"/>
</dbReference>
<dbReference type="InterPro" id="IPR050902">
    <property type="entry name" value="ABC_Transporter_SBP"/>
</dbReference>
<keyword evidence="5" id="KW-1185">Reference proteome</keyword>
<keyword evidence="2" id="KW-0732">Signal</keyword>
<dbReference type="InterPro" id="IPR002491">
    <property type="entry name" value="ABC_transptr_periplasmic_BD"/>
</dbReference>
<dbReference type="STRING" id="360412.LARV_02345"/>
<evidence type="ECO:0000256" key="1">
    <source>
        <dbReference type="ARBA" id="ARBA00008814"/>
    </source>
</evidence>
<dbReference type="Proteomes" id="UP000055060">
    <property type="component" value="Unassembled WGS sequence"/>
</dbReference>
<dbReference type="SUPFAM" id="SSF53807">
    <property type="entry name" value="Helical backbone' metal receptor"/>
    <property type="match status" value="1"/>
</dbReference>
<dbReference type="AlphaFoldDB" id="A0A0S7BAC4"/>
<organism evidence="4">
    <name type="scientific">Longilinea arvoryzae</name>
    <dbReference type="NCBI Taxonomy" id="360412"/>
    <lineage>
        <taxon>Bacteria</taxon>
        <taxon>Bacillati</taxon>
        <taxon>Chloroflexota</taxon>
        <taxon>Anaerolineae</taxon>
        <taxon>Anaerolineales</taxon>
        <taxon>Anaerolineaceae</taxon>
        <taxon>Longilinea</taxon>
    </lineage>
</organism>
<accession>A0A0S7BAC4</accession>
<sequence>MILDFPDLAQSPRRVVSLVPSMTESLFELGFGSSVIGVTDYCNSPAEKTSGLPRVGGPKNVDLGCVLSLSPDLIIANQEENSRAIVESMIASGLPVWVTFPKTVRESLDDLWTLARAFRSKSAALQLRLLEDSLKLTELGMAETPTKRYFCPIWQDIEPDGTMWWMTFNRETYSNDLLRILGGENVFSDRTRRYPLAANLGFAAAEETGERDVRYPIVTAADIQAAGPEIILLPSEPYDFQPADLQRMMALFPDAPAVKDRHIHRLDGSLVTWHGTHLGQSLSTLPQFFS</sequence>
<dbReference type="Pfam" id="PF01497">
    <property type="entry name" value="Peripla_BP_2"/>
    <property type="match status" value="1"/>
</dbReference>
<comment type="similarity">
    <text evidence="1">Belongs to the bacterial solute-binding protein 8 family.</text>
</comment>
<protein>
    <submittedName>
        <fullName evidence="4">ABC-type Fe3+-hydroxamate transport system, periplasmic component</fullName>
    </submittedName>
</protein>
<dbReference type="NCBIfam" id="NF038402">
    <property type="entry name" value="TroA_like"/>
    <property type="match status" value="1"/>
</dbReference>
<name>A0A0S7BAC4_9CHLR</name>
<feature type="domain" description="Fe/B12 periplasmic-binding" evidence="3">
    <location>
        <begin position="14"/>
        <end position="290"/>
    </location>
</feature>
<dbReference type="PROSITE" id="PS50983">
    <property type="entry name" value="FE_B12_PBP"/>
    <property type="match status" value="1"/>
</dbReference>
<dbReference type="PANTHER" id="PTHR30535">
    <property type="entry name" value="VITAMIN B12-BINDING PROTEIN"/>
    <property type="match status" value="1"/>
</dbReference>
<reference evidence="4" key="1">
    <citation type="submission" date="2015-07" db="EMBL/GenBank/DDBJ databases">
        <title>Draft Genome Sequences of Anaerolinea thermolimosa IMO-1, Bellilinea caldifistulae GOMI-1, Leptolinea tardivitalis YMTK-2, Levilinea saccharolytica KIBI-1,Longilinea arvoryzae KOME-1, Previously Described as Members of the Anaerolineaceae (Chloroflexi).</title>
        <authorList>
            <person name="Sekiguchi Y."/>
            <person name="Ohashi A."/>
            <person name="Matsuura N."/>
            <person name="Tourlousse M.D."/>
        </authorList>
    </citation>
    <scope>NUCLEOTIDE SEQUENCE [LARGE SCALE GENOMIC DNA]</scope>
    <source>
        <strain evidence="4">KOME-1</strain>
    </source>
</reference>
<evidence type="ECO:0000313" key="5">
    <source>
        <dbReference type="Proteomes" id="UP000055060"/>
    </source>
</evidence>
<dbReference type="InterPro" id="IPR054828">
    <property type="entry name" value="Vit_B12_bind_prot"/>
</dbReference>
<evidence type="ECO:0000256" key="2">
    <source>
        <dbReference type="ARBA" id="ARBA00022729"/>
    </source>
</evidence>